<feature type="compositionally biased region" description="Polar residues" evidence="1">
    <location>
        <begin position="74"/>
        <end position="85"/>
    </location>
</feature>
<reference evidence="2" key="1">
    <citation type="submission" date="2022-12" db="EMBL/GenBank/DDBJ databases">
        <title>Draft genome assemblies for two species of Escallonia (Escalloniales).</title>
        <authorList>
            <person name="Chanderbali A."/>
            <person name="Dervinis C."/>
            <person name="Anghel I."/>
            <person name="Soltis D."/>
            <person name="Soltis P."/>
            <person name="Zapata F."/>
        </authorList>
    </citation>
    <scope>NUCLEOTIDE SEQUENCE</scope>
    <source>
        <strain evidence="2">UCBG64.0493</strain>
        <tissue evidence="2">Leaf</tissue>
    </source>
</reference>
<name>A0AA88WRV8_9ASTE</name>
<protein>
    <submittedName>
        <fullName evidence="2">Uncharacterized protein</fullName>
    </submittedName>
</protein>
<feature type="compositionally biased region" description="Basic and acidic residues" evidence="1">
    <location>
        <begin position="88"/>
        <end position="100"/>
    </location>
</feature>
<feature type="region of interest" description="Disordered" evidence="1">
    <location>
        <begin position="1"/>
        <end position="26"/>
    </location>
</feature>
<evidence type="ECO:0000256" key="1">
    <source>
        <dbReference type="SAM" id="MobiDB-lite"/>
    </source>
</evidence>
<dbReference type="EMBL" id="JAVXUP010000497">
    <property type="protein sequence ID" value="KAK3026525.1"/>
    <property type="molecule type" value="Genomic_DNA"/>
</dbReference>
<dbReference type="AlphaFoldDB" id="A0AA88WRV8"/>
<dbReference type="Proteomes" id="UP001188597">
    <property type="component" value="Unassembled WGS sequence"/>
</dbReference>
<sequence length="212" mass="23032">METALNRHYLRPLPNQHSLPPQNGGAGFAMRLATLRRYTSKQTNTSPNRPSHLQILRVITLNNTMADGAERKNLPSNEPPTSTNGIDAKQEAESRSEKQAPEIPAPPEKPLPGDCCGSGINRQWQLIEEKITMTGKYCREGRRYNLTDFRSPVLVVVVLLLVLGNGPKEALASNSASAFVQSSKQVAAGVVGPVIFPGVSSMHIVSKEIALN</sequence>
<organism evidence="2 3">
    <name type="scientific">Escallonia herrerae</name>
    <dbReference type="NCBI Taxonomy" id="1293975"/>
    <lineage>
        <taxon>Eukaryota</taxon>
        <taxon>Viridiplantae</taxon>
        <taxon>Streptophyta</taxon>
        <taxon>Embryophyta</taxon>
        <taxon>Tracheophyta</taxon>
        <taxon>Spermatophyta</taxon>
        <taxon>Magnoliopsida</taxon>
        <taxon>eudicotyledons</taxon>
        <taxon>Gunneridae</taxon>
        <taxon>Pentapetalae</taxon>
        <taxon>asterids</taxon>
        <taxon>campanulids</taxon>
        <taxon>Escalloniales</taxon>
        <taxon>Escalloniaceae</taxon>
        <taxon>Escallonia</taxon>
    </lineage>
</organism>
<comment type="caution">
    <text evidence="2">The sequence shown here is derived from an EMBL/GenBank/DDBJ whole genome shotgun (WGS) entry which is preliminary data.</text>
</comment>
<keyword evidence="3" id="KW-1185">Reference proteome</keyword>
<gene>
    <name evidence="2" type="ORF">RJ639_041822</name>
</gene>
<feature type="region of interest" description="Disordered" evidence="1">
    <location>
        <begin position="69"/>
        <end position="115"/>
    </location>
</feature>
<accession>A0AA88WRV8</accession>
<evidence type="ECO:0000313" key="2">
    <source>
        <dbReference type="EMBL" id="KAK3026525.1"/>
    </source>
</evidence>
<evidence type="ECO:0000313" key="3">
    <source>
        <dbReference type="Proteomes" id="UP001188597"/>
    </source>
</evidence>
<proteinExistence type="predicted"/>